<feature type="transmembrane region" description="Helical" evidence="7">
    <location>
        <begin position="6"/>
        <end position="32"/>
    </location>
</feature>
<keyword evidence="6 7" id="KW-0472">Membrane</keyword>
<evidence type="ECO:0000313" key="9">
    <source>
        <dbReference type="Proteomes" id="UP000777002"/>
    </source>
</evidence>
<keyword evidence="5 7" id="KW-1133">Transmembrane helix</keyword>
<evidence type="ECO:0000256" key="1">
    <source>
        <dbReference type="ARBA" id="ARBA00004651"/>
    </source>
</evidence>
<name>A0ABS2GS75_9BURK</name>
<evidence type="ECO:0000256" key="7">
    <source>
        <dbReference type="RuleBase" id="RU362048"/>
    </source>
</evidence>
<feature type="transmembrane region" description="Helical" evidence="7">
    <location>
        <begin position="69"/>
        <end position="90"/>
    </location>
</feature>
<accession>A0ABS2GS75</accession>
<evidence type="ECO:0000256" key="5">
    <source>
        <dbReference type="ARBA" id="ARBA00022989"/>
    </source>
</evidence>
<evidence type="ECO:0000313" key="8">
    <source>
        <dbReference type="EMBL" id="MBM6927717.1"/>
    </source>
</evidence>
<dbReference type="PANTHER" id="PTHR33508:SF1">
    <property type="entry name" value="UPF0056 MEMBRANE PROTEIN YHCE"/>
    <property type="match status" value="1"/>
</dbReference>
<dbReference type="EMBL" id="JACJKX010000001">
    <property type="protein sequence ID" value="MBM6927717.1"/>
    <property type="molecule type" value="Genomic_DNA"/>
</dbReference>
<comment type="similarity">
    <text evidence="2 7">Belongs to the UPF0056 (MarC) family.</text>
</comment>
<gene>
    <name evidence="8" type="ORF">H5985_00280</name>
</gene>
<proteinExistence type="inferred from homology"/>
<reference evidence="8 9" key="1">
    <citation type="journal article" date="2021" name="Sci. Rep.">
        <title>The distribution of antibiotic resistance genes in chicken gut microbiota commensals.</title>
        <authorList>
            <person name="Juricova H."/>
            <person name="Matiasovicova J."/>
            <person name="Kubasova T."/>
            <person name="Cejkova D."/>
            <person name="Rychlik I."/>
        </authorList>
    </citation>
    <scope>NUCLEOTIDE SEQUENCE [LARGE SCALE GENOMIC DNA]</scope>
    <source>
        <strain evidence="8 9">An562</strain>
    </source>
</reference>
<evidence type="ECO:0000256" key="6">
    <source>
        <dbReference type="ARBA" id="ARBA00023136"/>
    </source>
</evidence>
<feature type="transmembrane region" description="Helical" evidence="7">
    <location>
        <begin position="119"/>
        <end position="145"/>
    </location>
</feature>
<sequence>MLDQVVSTFLFAFASFIPVLNPFGGAMFFLALTPNIDQETRKMMVNRIVFYSMIIMLVSLFAGHLILSFFGISMGVLRVGGGLVLISAGWKALNEATHDDTENSTIEPPKSRKKLLSMAFYPITLPLTMGPGMIAVSTAIGTGMIGHGTANLIGCLLATVATLLTVYVCYRYCDRVSQAVGATGADALSRVFAFILLCIGISIFWQGFSELWLSMPKM</sequence>
<dbReference type="Pfam" id="PF01914">
    <property type="entry name" value="MarC"/>
    <property type="match status" value="1"/>
</dbReference>
<evidence type="ECO:0000256" key="3">
    <source>
        <dbReference type="ARBA" id="ARBA00022475"/>
    </source>
</evidence>
<feature type="transmembrane region" description="Helical" evidence="7">
    <location>
        <begin position="44"/>
        <end position="63"/>
    </location>
</feature>
<comment type="subcellular location">
    <subcellularLocation>
        <location evidence="1 7">Cell membrane</location>
        <topology evidence="1 7">Multi-pass membrane protein</topology>
    </subcellularLocation>
</comment>
<organism evidence="8 9">
    <name type="scientific">Parasutterella secunda</name>
    <dbReference type="NCBI Taxonomy" id="626947"/>
    <lineage>
        <taxon>Bacteria</taxon>
        <taxon>Pseudomonadati</taxon>
        <taxon>Pseudomonadota</taxon>
        <taxon>Betaproteobacteria</taxon>
        <taxon>Burkholderiales</taxon>
        <taxon>Sutterellaceae</taxon>
        <taxon>Parasutterella</taxon>
    </lineage>
</organism>
<keyword evidence="4 7" id="KW-0812">Transmembrane</keyword>
<evidence type="ECO:0000256" key="2">
    <source>
        <dbReference type="ARBA" id="ARBA00009784"/>
    </source>
</evidence>
<feature type="transmembrane region" description="Helical" evidence="7">
    <location>
        <begin position="151"/>
        <end position="170"/>
    </location>
</feature>
<dbReference type="RefSeq" id="WP_205049315.1">
    <property type="nucleotide sequence ID" value="NZ_JACJKX010000001.1"/>
</dbReference>
<feature type="transmembrane region" description="Helical" evidence="7">
    <location>
        <begin position="191"/>
        <end position="208"/>
    </location>
</feature>
<comment type="caution">
    <text evidence="8">The sequence shown here is derived from an EMBL/GenBank/DDBJ whole genome shotgun (WGS) entry which is preliminary data.</text>
</comment>
<dbReference type="NCBIfam" id="TIGR00427">
    <property type="entry name" value="NAAT family transporter"/>
    <property type="match status" value="1"/>
</dbReference>
<dbReference type="Proteomes" id="UP000777002">
    <property type="component" value="Unassembled WGS sequence"/>
</dbReference>
<keyword evidence="9" id="KW-1185">Reference proteome</keyword>
<keyword evidence="3" id="KW-1003">Cell membrane</keyword>
<evidence type="ECO:0000256" key="4">
    <source>
        <dbReference type="ARBA" id="ARBA00022692"/>
    </source>
</evidence>
<dbReference type="InterPro" id="IPR002771">
    <property type="entry name" value="Multi_antbiot-R_MarC"/>
</dbReference>
<dbReference type="PANTHER" id="PTHR33508">
    <property type="entry name" value="UPF0056 MEMBRANE PROTEIN YHCE"/>
    <property type="match status" value="1"/>
</dbReference>
<protein>
    <recommendedName>
        <fullName evidence="7">UPF0056 membrane protein</fullName>
    </recommendedName>
</protein>